<dbReference type="InterPro" id="IPR050250">
    <property type="entry name" value="Macrolide_Exporter_MacB"/>
</dbReference>
<evidence type="ECO:0000256" key="7">
    <source>
        <dbReference type="SAM" id="Phobius"/>
    </source>
</evidence>
<evidence type="ECO:0000256" key="6">
    <source>
        <dbReference type="ARBA" id="ARBA00038076"/>
    </source>
</evidence>
<dbReference type="Pfam" id="PF02687">
    <property type="entry name" value="FtsX"/>
    <property type="match status" value="1"/>
</dbReference>
<evidence type="ECO:0000256" key="4">
    <source>
        <dbReference type="ARBA" id="ARBA00022989"/>
    </source>
</evidence>
<evidence type="ECO:0000313" key="11">
    <source>
        <dbReference type="Proteomes" id="UP000236893"/>
    </source>
</evidence>
<dbReference type="OrthoDB" id="9770036at2"/>
<feature type="domain" description="MacB-like periplasmic core" evidence="9">
    <location>
        <begin position="25"/>
        <end position="255"/>
    </location>
</feature>
<protein>
    <submittedName>
        <fullName evidence="10">ABC transporter</fullName>
    </submittedName>
</protein>
<feature type="transmembrane region" description="Helical" evidence="7">
    <location>
        <begin position="26"/>
        <end position="46"/>
    </location>
</feature>
<keyword evidence="5 7" id="KW-0472">Membrane</keyword>
<comment type="caution">
    <text evidence="10">The sequence shown here is derived from an EMBL/GenBank/DDBJ whole genome shotgun (WGS) entry which is preliminary data.</text>
</comment>
<comment type="similarity">
    <text evidence="6">Belongs to the ABC-4 integral membrane protein family.</text>
</comment>
<evidence type="ECO:0000256" key="3">
    <source>
        <dbReference type="ARBA" id="ARBA00022692"/>
    </source>
</evidence>
<evidence type="ECO:0000256" key="1">
    <source>
        <dbReference type="ARBA" id="ARBA00004651"/>
    </source>
</evidence>
<dbReference type="GO" id="GO:0022857">
    <property type="term" value="F:transmembrane transporter activity"/>
    <property type="evidence" value="ECO:0007669"/>
    <property type="project" value="TreeGrafter"/>
</dbReference>
<dbReference type="Pfam" id="PF12704">
    <property type="entry name" value="MacB_PCD"/>
    <property type="match status" value="1"/>
</dbReference>
<evidence type="ECO:0000313" key="10">
    <source>
        <dbReference type="EMBL" id="POY35958.1"/>
    </source>
</evidence>
<accession>A0A2S5A027</accession>
<dbReference type="RefSeq" id="WP_103789421.1">
    <property type="nucleotide sequence ID" value="NZ_PQVF01000008.1"/>
</dbReference>
<dbReference type="EMBL" id="PQVF01000008">
    <property type="protein sequence ID" value="POY35958.1"/>
    <property type="molecule type" value="Genomic_DNA"/>
</dbReference>
<comment type="subcellular location">
    <subcellularLocation>
        <location evidence="1">Cell membrane</location>
        <topology evidence="1">Multi-pass membrane protein</topology>
    </subcellularLocation>
</comment>
<feature type="transmembrane region" description="Helical" evidence="7">
    <location>
        <begin position="383"/>
        <end position="404"/>
    </location>
</feature>
<dbReference type="GO" id="GO:0005886">
    <property type="term" value="C:plasma membrane"/>
    <property type="evidence" value="ECO:0007669"/>
    <property type="project" value="UniProtKB-SubCell"/>
</dbReference>
<evidence type="ECO:0000259" key="9">
    <source>
        <dbReference type="Pfam" id="PF12704"/>
    </source>
</evidence>
<gene>
    <name evidence="10" type="ORF">C3K47_12180</name>
</gene>
<feature type="transmembrane region" description="Helical" evidence="7">
    <location>
        <begin position="335"/>
        <end position="363"/>
    </location>
</feature>
<evidence type="ECO:0000256" key="2">
    <source>
        <dbReference type="ARBA" id="ARBA00022475"/>
    </source>
</evidence>
<organism evidence="10 11">
    <name type="scientific">Solitalea longa</name>
    <dbReference type="NCBI Taxonomy" id="2079460"/>
    <lineage>
        <taxon>Bacteria</taxon>
        <taxon>Pseudomonadati</taxon>
        <taxon>Bacteroidota</taxon>
        <taxon>Sphingobacteriia</taxon>
        <taxon>Sphingobacteriales</taxon>
        <taxon>Sphingobacteriaceae</taxon>
        <taxon>Solitalea</taxon>
    </lineage>
</organism>
<dbReference type="Proteomes" id="UP000236893">
    <property type="component" value="Unassembled WGS sequence"/>
</dbReference>
<dbReference type="InterPro" id="IPR025857">
    <property type="entry name" value="MacB_PCD"/>
</dbReference>
<proteinExistence type="inferred from homology"/>
<keyword evidence="2" id="KW-1003">Cell membrane</keyword>
<feature type="transmembrane region" description="Helical" evidence="7">
    <location>
        <begin position="292"/>
        <end position="314"/>
    </location>
</feature>
<dbReference type="InterPro" id="IPR003838">
    <property type="entry name" value="ABC3_permease_C"/>
</dbReference>
<keyword evidence="4 7" id="KW-1133">Transmembrane helix</keyword>
<keyword evidence="3 7" id="KW-0812">Transmembrane</keyword>
<dbReference type="PANTHER" id="PTHR30572:SF4">
    <property type="entry name" value="ABC TRANSPORTER PERMEASE YTRF"/>
    <property type="match status" value="1"/>
</dbReference>
<name>A0A2S5A027_9SPHI</name>
<keyword evidence="11" id="KW-1185">Reference proteome</keyword>
<evidence type="ECO:0000256" key="5">
    <source>
        <dbReference type="ARBA" id="ARBA00023136"/>
    </source>
</evidence>
<evidence type="ECO:0000259" key="8">
    <source>
        <dbReference type="Pfam" id="PF02687"/>
    </source>
</evidence>
<dbReference type="AlphaFoldDB" id="A0A2S5A027"/>
<feature type="domain" description="ABC3 transporter permease C-terminal" evidence="8">
    <location>
        <begin position="296"/>
        <end position="409"/>
    </location>
</feature>
<sequence>MIYLRLIKESFAFAFEALRTNKLRTFLSLLGITIGILTIISILTAVDALKRNVRASVDKLGSNTLVIEKWPMLFQDDYPWWKFINRKPVDEKDYNSLMPKVNTVEAAAFYTVTGGKTIKYKSNSAEGAYMLGVTYDMDKVYTLEIEQGRYFTQNETNSGKALAIVGHGIADGIFKGEDPIGKTIKIGSMKAQVIGVLKKEGTSILNFTEDDNCVYIPLNFAKSIINPKDERNDPRIMLKGKAGIPNEEVEAELKSLMRSIRRLNPQQEDDFAVNKITVLANQIDGLFAVMNMAGWIIGGFSILVGGFGIANIMFVSVKERTHIIGIQKSLGAKNFFILLQFLVEAIALCLVGGFIGMALVFLISIAATQLIGFDFTINAGNVMVGVGISLVIGTLAGFIPAFTASRLDPVEAIRSK</sequence>
<dbReference type="PANTHER" id="PTHR30572">
    <property type="entry name" value="MEMBRANE COMPONENT OF TRANSPORTER-RELATED"/>
    <property type="match status" value="1"/>
</dbReference>
<reference evidence="10 11" key="1">
    <citation type="submission" date="2018-01" db="EMBL/GenBank/DDBJ databases">
        <authorList>
            <person name="Gaut B.S."/>
            <person name="Morton B.R."/>
            <person name="Clegg M.T."/>
            <person name="Duvall M.R."/>
        </authorList>
    </citation>
    <scope>NUCLEOTIDE SEQUENCE [LARGE SCALE GENOMIC DNA]</scope>
    <source>
        <strain evidence="10 11">HR-AV</strain>
    </source>
</reference>